<dbReference type="InterPro" id="IPR029044">
    <property type="entry name" value="Nucleotide-diphossugar_trans"/>
</dbReference>
<feature type="coiled-coil region" evidence="1">
    <location>
        <begin position="44"/>
        <end position="71"/>
    </location>
</feature>
<keyword evidence="1" id="KW-0175">Coiled coil</keyword>
<dbReference type="RefSeq" id="WP_267989464.1">
    <property type="nucleotide sequence ID" value="NZ_JAPJZI010000001.1"/>
</dbReference>
<dbReference type="AlphaFoldDB" id="A0A9X3UFB3"/>
<accession>A0A9X3UFB3</accession>
<gene>
    <name evidence="2" type="ORF">OQ273_05480</name>
</gene>
<protein>
    <submittedName>
        <fullName evidence="2">Uncharacterized protein</fullName>
    </submittedName>
</protein>
<evidence type="ECO:0000313" key="3">
    <source>
        <dbReference type="Proteomes" id="UP001151234"/>
    </source>
</evidence>
<proteinExistence type="predicted"/>
<evidence type="ECO:0000313" key="2">
    <source>
        <dbReference type="EMBL" id="MDA5398022.1"/>
    </source>
</evidence>
<dbReference type="Proteomes" id="UP001151234">
    <property type="component" value="Unassembled WGS sequence"/>
</dbReference>
<dbReference type="SUPFAM" id="SSF53448">
    <property type="entry name" value="Nucleotide-diphospho-sugar transferases"/>
    <property type="match status" value="1"/>
</dbReference>
<evidence type="ECO:0000256" key="1">
    <source>
        <dbReference type="SAM" id="Coils"/>
    </source>
</evidence>
<name>A0A9X3UFB3_9HYPH</name>
<reference evidence="2" key="1">
    <citation type="submission" date="2022-11" db="EMBL/GenBank/DDBJ databases">
        <title>Draft genome sequence of Hoeflea poritis E7-10 and Hoeflea prorocentri PM5-8, separated from scleractinian coral Porites lutea and marine dinoflagellate.</title>
        <authorList>
            <person name="Zhang G."/>
            <person name="Wei Q."/>
            <person name="Cai L."/>
        </authorList>
    </citation>
    <scope>NUCLEOTIDE SEQUENCE</scope>
    <source>
        <strain evidence="2">PM5-8</strain>
    </source>
</reference>
<organism evidence="2 3">
    <name type="scientific">Hoeflea prorocentri</name>
    <dbReference type="NCBI Taxonomy" id="1922333"/>
    <lineage>
        <taxon>Bacteria</taxon>
        <taxon>Pseudomonadati</taxon>
        <taxon>Pseudomonadota</taxon>
        <taxon>Alphaproteobacteria</taxon>
        <taxon>Hyphomicrobiales</taxon>
        <taxon>Rhizobiaceae</taxon>
        <taxon>Hoeflea</taxon>
    </lineage>
</organism>
<dbReference type="EMBL" id="JAPJZI010000001">
    <property type="protein sequence ID" value="MDA5398022.1"/>
    <property type="molecule type" value="Genomic_DNA"/>
</dbReference>
<dbReference type="Gene3D" id="3.90.550.10">
    <property type="entry name" value="Spore Coat Polysaccharide Biosynthesis Protein SpsA, Chain A"/>
    <property type="match status" value="1"/>
</dbReference>
<sequence length="279" mass="32128">MTRSTFCYVVVDPPGSEIYADLSIISSNALRKLHPDAQIIWLSCKGADEFNAQLREELSRLEIEVRCIFRDKRYPFLTSRYIKTQIRQLVDGDFLFLDADTLPISNIDHLFATEADIALAWDVDGEPWSGQLSRWTNQSTYRELGWRHHDEGYFNSGVALFKDTCKAHEVGKLWHRSWYEARIKCGRLQDQPSLNYVLSCAAPTIEVLPGAYNAIIGKPEEGWLDGARIMHFCCSNYDGLPQEHMVLRKLLDVWRRDGRFDVDTFLQCVETESPFLVPS</sequence>
<keyword evidence="3" id="KW-1185">Reference proteome</keyword>
<comment type="caution">
    <text evidence="2">The sequence shown here is derived from an EMBL/GenBank/DDBJ whole genome shotgun (WGS) entry which is preliminary data.</text>
</comment>